<keyword evidence="1" id="KW-1133">Transmembrane helix</keyword>
<keyword evidence="1" id="KW-0472">Membrane</keyword>
<feature type="transmembrane region" description="Helical" evidence="1">
    <location>
        <begin position="6"/>
        <end position="25"/>
    </location>
</feature>
<sequence>MFPLRVILPLLVASIALVDGIRAACRRRIHDAVASTIVPSSTHHLASPKLQDTLAIIATEVVTGTVGLLLTLALIPPFFRYLSNPALGALDFSWHGEVLLLVATAVVMGGYCWSLLHVHRLPFAIKFHHLVTLVFCFFKFYVGATAEISFVLGVCGLFMSQPPFVADLLLRCKTKWCYAAFRFAVGYNIVVKSSAIATVLYIMCCQSLTTFEWAWQGSLVVALAVLQCMITLRLIDRMKMALDVSQGDTAIADSVVAKLISPLVSPKSC</sequence>
<feature type="transmembrane region" description="Helical" evidence="1">
    <location>
        <begin position="215"/>
        <end position="235"/>
    </location>
</feature>
<keyword evidence="4" id="KW-1185">Reference proteome</keyword>
<reference evidence="2" key="2">
    <citation type="submission" date="2019-06" db="EMBL/GenBank/DDBJ databases">
        <title>Genomics analysis of Aphanomyces spp. identifies a new class of oomycete effector associated with host adaptation.</title>
        <authorList>
            <person name="Gaulin E."/>
        </authorList>
    </citation>
    <scope>NUCLEOTIDE SEQUENCE</scope>
    <source>
        <strain evidence="2">CBS 578.67</strain>
    </source>
</reference>
<feature type="transmembrane region" description="Helical" evidence="1">
    <location>
        <begin position="123"/>
        <end position="142"/>
    </location>
</feature>
<feature type="transmembrane region" description="Helical" evidence="1">
    <location>
        <begin position="148"/>
        <end position="169"/>
    </location>
</feature>
<reference evidence="3 4" key="1">
    <citation type="submission" date="2019-03" db="EMBL/GenBank/DDBJ databases">
        <authorList>
            <person name="Gaulin E."/>
            <person name="Dumas B."/>
        </authorList>
    </citation>
    <scope>NUCLEOTIDE SEQUENCE [LARGE SCALE GENOMIC DNA]</scope>
    <source>
        <strain evidence="3">CBS 568.67</strain>
    </source>
</reference>
<dbReference type="EMBL" id="VJMH01005157">
    <property type="protein sequence ID" value="KAF0699733.1"/>
    <property type="molecule type" value="Genomic_DNA"/>
</dbReference>
<name>A0A485KP42_9STRA</name>
<feature type="transmembrane region" description="Helical" evidence="1">
    <location>
        <begin position="98"/>
        <end position="116"/>
    </location>
</feature>
<feature type="transmembrane region" description="Helical" evidence="1">
    <location>
        <begin position="54"/>
        <end position="78"/>
    </location>
</feature>
<dbReference type="AlphaFoldDB" id="A0A485KP42"/>
<dbReference type="Proteomes" id="UP000332933">
    <property type="component" value="Unassembled WGS sequence"/>
</dbReference>
<keyword evidence="1" id="KW-0812">Transmembrane</keyword>
<proteinExistence type="predicted"/>
<accession>A0A485KP42</accession>
<feature type="transmembrane region" description="Helical" evidence="1">
    <location>
        <begin position="181"/>
        <end position="203"/>
    </location>
</feature>
<organism evidence="3 4">
    <name type="scientific">Aphanomyces stellatus</name>
    <dbReference type="NCBI Taxonomy" id="120398"/>
    <lineage>
        <taxon>Eukaryota</taxon>
        <taxon>Sar</taxon>
        <taxon>Stramenopiles</taxon>
        <taxon>Oomycota</taxon>
        <taxon>Saprolegniomycetes</taxon>
        <taxon>Saprolegniales</taxon>
        <taxon>Verrucalvaceae</taxon>
        <taxon>Aphanomyces</taxon>
    </lineage>
</organism>
<protein>
    <submittedName>
        <fullName evidence="3">Aste57867_9702 protein</fullName>
    </submittedName>
</protein>
<evidence type="ECO:0000313" key="2">
    <source>
        <dbReference type="EMBL" id="KAF0699733.1"/>
    </source>
</evidence>
<evidence type="ECO:0000256" key="1">
    <source>
        <dbReference type="SAM" id="Phobius"/>
    </source>
</evidence>
<gene>
    <name evidence="3" type="primary">Aste57867_9702</name>
    <name evidence="2" type="ORF">As57867_009664</name>
    <name evidence="3" type="ORF">ASTE57867_9702</name>
</gene>
<evidence type="ECO:0000313" key="4">
    <source>
        <dbReference type="Proteomes" id="UP000332933"/>
    </source>
</evidence>
<evidence type="ECO:0000313" key="3">
    <source>
        <dbReference type="EMBL" id="VFT86581.1"/>
    </source>
</evidence>
<dbReference type="EMBL" id="CAADRA010005178">
    <property type="protein sequence ID" value="VFT86581.1"/>
    <property type="molecule type" value="Genomic_DNA"/>
</dbReference>